<organism evidence="1 2">
    <name type="scientific">Solanum commersonii</name>
    <name type="common">Commerson's wild potato</name>
    <name type="synonym">Commerson's nightshade</name>
    <dbReference type="NCBI Taxonomy" id="4109"/>
    <lineage>
        <taxon>Eukaryota</taxon>
        <taxon>Viridiplantae</taxon>
        <taxon>Streptophyta</taxon>
        <taxon>Embryophyta</taxon>
        <taxon>Tracheophyta</taxon>
        <taxon>Spermatophyta</taxon>
        <taxon>Magnoliopsida</taxon>
        <taxon>eudicotyledons</taxon>
        <taxon>Gunneridae</taxon>
        <taxon>Pentapetalae</taxon>
        <taxon>asterids</taxon>
        <taxon>lamiids</taxon>
        <taxon>Solanales</taxon>
        <taxon>Solanaceae</taxon>
        <taxon>Solanoideae</taxon>
        <taxon>Solaneae</taxon>
        <taxon>Solanum</taxon>
    </lineage>
</organism>
<evidence type="ECO:0000313" key="2">
    <source>
        <dbReference type="Proteomes" id="UP000824120"/>
    </source>
</evidence>
<name>A0A9J5Y742_SOLCO</name>
<keyword evidence="2" id="KW-1185">Reference proteome</keyword>
<dbReference type="Proteomes" id="UP000824120">
    <property type="component" value="Chromosome 7"/>
</dbReference>
<protein>
    <submittedName>
        <fullName evidence="1">Uncharacterized protein</fullName>
    </submittedName>
</protein>
<dbReference type="AlphaFoldDB" id="A0A9J5Y742"/>
<comment type="caution">
    <text evidence="1">The sequence shown here is derived from an EMBL/GenBank/DDBJ whole genome shotgun (WGS) entry which is preliminary data.</text>
</comment>
<accession>A0A9J5Y742</accession>
<sequence length="101" mass="11362">MEPYTHQIKGTTSPKSDGPSCLFAFFRRSSAGGVAFEGDILKTTGNCHFPVVRKKRFGEGRERLMGDEAVCIWEKKEEQRRWNCTILGKEKGLINLGCPII</sequence>
<gene>
    <name evidence="1" type="ORF">H5410_037739</name>
</gene>
<dbReference type="EMBL" id="JACXVP010000007">
    <property type="protein sequence ID" value="KAG5596507.1"/>
    <property type="molecule type" value="Genomic_DNA"/>
</dbReference>
<evidence type="ECO:0000313" key="1">
    <source>
        <dbReference type="EMBL" id="KAG5596507.1"/>
    </source>
</evidence>
<proteinExistence type="predicted"/>
<reference evidence="1 2" key="1">
    <citation type="submission" date="2020-09" db="EMBL/GenBank/DDBJ databases">
        <title>De no assembly of potato wild relative species, Solanum commersonii.</title>
        <authorList>
            <person name="Cho K."/>
        </authorList>
    </citation>
    <scope>NUCLEOTIDE SEQUENCE [LARGE SCALE GENOMIC DNA]</scope>
    <source>
        <strain evidence="1">LZ3.2</strain>
        <tissue evidence="1">Leaf</tissue>
    </source>
</reference>